<gene>
    <name evidence="3" type="ORF">MAR_024312</name>
</gene>
<proteinExistence type="predicted"/>
<dbReference type="InterPro" id="IPR032770">
    <property type="entry name" value="DUF4537"/>
</dbReference>
<evidence type="ECO:0000256" key="1">
    <source>
        <dbReference type="SAM" id="MobiDB-lite"/>
    </source>
</evidence>
<evidence type="ECO:0000313" key="4">
    <source>
        <dbReference type="Proteomes" id="UP001164746"/>
    </source>
</evidence>
<feature type="region of interest" description="Disordered" evidence="1">
    <location>
        <begin position="148"/>
        <end position="192"/>
    </location>
</feature>
<reference evidence="3" key="1">
    <citation type="submission" date="2022-11" db="EMBL/GenBank/DDBJ databases">
        <title>Centuries of genome instability and evolution in soft-shell clam transmissible cancer (bioRxiv).</title>
        <authorList>
            <person name="Hart S.F.M."/>
            <person name="Yonemitsu M.A."/>
            <person name="Giersch R.M."/>
            <person name="Beal B.F."/>
            <person name="Arriagada G."/>
            <person name="Davis B.W."/>
            <person name="Ostrander E.A."/>
            <person name="Goff S.P."/>
            <person name="Metzger M.J."/>
        </authorList>
    </citation>
    <scope>NUCLEOTIDE SEQUENCE</scope>
    <source>
        <strain evidence="3">MELC-2E11</strain>
        <tissue evidence="3">Siphon/mantle</tissue>
    </source>
</reference>
<accession>A0ABY7DRA0</accession>
<evidence type="ECO:0000313" key="3">
    <source>
        <dbReference type="EMBL" id="WAQ99939.1"/>
    </source>
</evidence>
<organism evidence="3 4">
    <name type="scientific">Mya arenaria</name>
    <name type="common">Soft-shell clam</name>
    <dbReference type="NCBI Taxonomy" id="6604"/>
    <lineage>
        <taxon>Eukaryota</taxon>
        <taxon>Metazoa</taxon>
        <taxon>Spiralia</taxon>
        <taxon>Lophotrochozoa</taxon>
        <taxon>Mollusca</taxon>
        <taxon>Bivalvia</taxon>
        <taxon>Autobranchia</taxon>
        <taxon>Heteroconchia</taxon>
        <taxon>Euheterodonta</taxon>
        <taxon>Imparidentia</taxon>
        <taxon>Neoheterodontei</taxon>
        <taxon>Myida</taxon>
        <taxon>Myoidea</taxon>
        <taxon>Myidae</taxon>
        <taxon>Mya</taxon>
    </lineage>
</organism>
<dbReference type="Pfam" id="PF15057">
    <property type="entry name" value="DUF4537"/>
    <property type="match status" value="1"/>
</dbReference>
<evidence type="ECO:0000259" key="2">
    <source>
        <dbReference type="Pfam" id="PF15057"/>
    </source>
</evidence>
<feature type="domain" description="DUF4537" evidence="2">
    <location>
        <begin position="196"/>
        <end position="309"/>
    </location>
</feature>
<dbReference type="Proteomes" id="UP001164746">
    <property type="component" value="Chromosome 3"/>
</dbReference>
<sequence>MAKQRSGFPALVRVFNKEEKVFYEGKVEGPLQNGGNRRYFYNVRFNGNDEVDPVDRDDVEFRGGAMPWRKLKPGDRVLAPISRPCRTHSLPNHFQNTSWSNNMIGEQRSAFVEGVVDRLPIPADGIRRYKVVVGSGEEIKTLHLSRKQIKPLGGNKDAEKTDNRPAPIPSDIQPVKIPTKDKNSQAPESEPVSGVVLARWREDGWFYFGKVVSNKNDEYFIKDGLGFNEMIHKSDVLTETSQKFQVVQPDDKVIALHPNYIFSYAPASVKRVYRFKGADLKFYDNTVGTLPWSKIYKISDQKYADCVHHIKQKEKEMLQANVIVFDEKCGHFENGTVSDHIDNQMYTVNLTARNKAGHLEQQANHMFLKRTILSTDVDLKPKYVIGRVNDVFLSGEICKSTDTNGKKMPNETITVLFCNLEKTTVHLNDVYPINKNYFDFAVDIWKSCQ</sequence>
<dbReference type="CDD" id="cd04508">
    <property type="entry name" value="Tudor_SF"/>
    <property type="match status" value="1"/>
</dbReference>
<protein>
    <recommendedName>
        <fullName evidence="2">DUF4537 domain-containing protein</fullName>
    </recommendedName>
</protein>
<dbReference type="EMBL" id="CP111014">
    <property type="protein sequence ID" value="WAQ99939.1"/>
    <property type="molecule type" value="Genomic_DNA"/>
</dbReference>
<name>A0ABY7DRA0_MYAAR</name>
<keyword evidence="4" id="KW-1185">Reference proteome</keyword>